<dbReference type="KEGG" id="char:116219045"/>
<evidence type="ECO:0000313" key="2">
    <source>
        <dbReference type="RefSeq" id="XP_031417806.2"/>
    </source>
</evidence>
<sequence>MYVIMNLIISSFPLQMEALPMLSPRQMAELMVVPLPRLPPKAEVVDRVFDYLMTLDPMEGTLLSVLDHLVQFSHDMGMDCETYQIIVQKLYEMLWSVPRVMEPHIWAAIHNLRQPAYCSLPVYDECPVILVNESRICDGVNSSELQRHLVVGHVPCGYTLAEYACAQLSGFTAQHLTHLLVCKLSSNMTYSRETWKLLLTKTSAVLDEALIMVSHVVSNMSDPVAGVSVSNVLDVLWDMRLRQLSPEQWRDTTLVTALLDGGLRFLPFTSGRFLHCLSGKNLSCETYQQILRAFVHQFFYMEMPHRRMVVESFIVPYLQSNYSEHACVRNDSYYWLQNNFGPFSVFLDLGSLFDLNMAFDPLAVLDLLSPKQTAELMVLPLPHPQGKDEVINRVLDHLLESPVERNLPEVLIHVIVLSRQLEVPCEFYQAIIPRLRGSLTSVPGDLEPIIRSAVEELLLLTPIDCAVSPPLQCPTTQVNESRICEGVNSNALQSYLAAGVGDPCNISLEQYACAQLTGFTAQHLAQLLVCKLSSNMTYSRETWKLLLTKTSAVLDDALIMVAHVVSNMSLTVMGPSVTPVLDVLGELRLDLISDMLWKDISFISALFGDGLRPFLSSASGSLLQCVSGKNLTCQTFQHIVSEFSHQFDHMREEQAEEVLRFFILPFLSRNSSDSGCISNNSMAWLLDNYGRFSVLVPLKSLFDLNKDFDPLAVLDLLSPKQTAELMVLPLPHPQGKDEVINRVLDHLLESPVEQNLPEVLYHVVLLSRQNPEAKRIVDVSTRRSGANHQWICGRTTHCEVLLPVTLPTQCPTTPVNESRICEDINSNALQSYLAAGLVPCNISLEQYACAQLTGFTAQHLAQLLVCKLSSNMTYSRETWKLLLTKTSAVLDDALIMVSHVVSNMSLTVMGPSVTPVLDVLGELRLDLISDMLWKDISFISALFGDGLRPFLSSASGSLLQCVSGKNLTCQTFQHIVSEFSHQFDHMREEQAEEVLKFFILPFLSRNSSDSGCISNNSMAWLLNNYGRFSVLVPLKSLFDLNKDFDPVCVFSVIQSLLSQHADFDSLQVHTGI</sequence>
<protein>
    <submittedName>
        <fullName evidence="2">Uncharacterized protein LOC116219045</fullName>
    </submittedName>
</protein>
<keyword evidence="1" id="KW-1185">Reference proteome</keyword>
<reference evidence="2" key="1">
    <citation type="submission" date="2025-08" db="UniProtKB">
        <authorList>
            <consortium name="RefSeq"/>
        </authorList>
    </citation>
    <scope>IDENTIFICATION</scope>
</reference>
<gene>
    <name evidence="2" type="primary">LOC116219045</name>
</gene>
<dbReference type="OrthoDB" id="9329195at2759"/>
<dbReference type="RefSeq" id="XP_031417806.2">
    <property type="nucleotide sequence ID" value="XM_031561946.2"/>
</dbReference>
<proteinExistence type="predicted"/>
<dbReference type="GeneID" id="116219045"/>
<name>A0A6P8F0P5_CLUHA</name>
<accession>A0A6P8F0P5</accession>
<dbReference type="AlphaFoldDB" id="A0A6P8F0P5"/>
<organism evidence="1 2">
    <name type="scientific">Clupea harengus</name>
    <name type="common">Atlantic herring</name>
    <dbReference type="NCBI Taxonomy" id="7950"/>
    <lineage>
        <taxon>Eukaryota</taxon>
        <taxon>Metazoa</taxon>
        <taxon>Chordata</taxon>
        <taxon>Craniata</taxon>
        <taxon>Vertebrata</taxon>
        <taxon>Euteleostomi</taxon>
        <taxon>Actinopterygii</taxon>
        <taxon>Neopterygii</taxon>
        <taxon>Teleostei</taxon>
        <taxon>Clupei</taxon>
        <taxon>Clupeiformes</taxon>
        <taxon>Clupeoidei</taxon>
        <taxon>Clupeidae</taxon>
        <taxon>Clupea</taxon>
    </lineage>
</organism>
<dbReference type="Proteomes" id="UP000515152">
    <property type="component" value="Chromosome 24"/>
</dbReference>
<evidence type="ECO:0000313" key="1">
    <source>
        <dbReference type="Proteomes" id="UP000515152"/>
    </source>
</evidence>